<dbReference type="Proteomes" id="UP001163321">
    <property type="component" value="Chromosome 4"/>
</dbReference>
<reference evidence="1 2" key="1">
    <citation type="journal article" date="2022" name="bioRxiv">
        <title>The genome of the oomycete Peronosclerospora sorghi, a cosmopolitan pathogen of maize and sorghum, is inflated with dispersed pseudogenes.</title>
        <authorList>
            <person name="Fletcher K."/>
            <person name="Martin F."/>
            <person name="Isakeit T."/>
            <person name="Cavanaugh K."/>
            <person name="Magill C."/>
            <person name="Michelmore R."/>
        </authorList>
    </citation>
    <scope>NUCLEOTIDE SEQUENCE [LARGE SCALE GENOMIC DNA]</scope>
    <source>
        <strain evidence="1">P6</strain>
    </source>
</reference>
<accession>A0ACC0W4V2</accession>
<protein>
    <submittedName>
        <fullName evidence="1">Uncharacterized protein</fullName>
    </submittedName>
</protein>
<comment type="caution">
    <text evidence="1">The sequence shown here is derived from an EMBL/GenBank/DDBJ whole genome shotgun (WGS) entry which is preliminary data.</text>
</comment>
<keyword evidence="2" id="KW-1185">Reference proteome</keyword>
<name>A0ACC0W4V2_9STRA</name>
<evidence type="ECO:0000313" key="1">
    <source>
        <dbReference type="EMBL" id="KAI9913838.1"/>
    </source>
</evidence>
<sequence>MCEGAENTGTTMAKNCLLFCFAHQVNLLVKDVLSRIFGSVAEQDTAMINALSHSTSKWLLYLRACMAKVYGIHLGVYQIADTRCNSAQSAFASLLRVKSAMKVFVLSHKNDPKFPSVFLPAETEEFWQHLSNAEQTISPLTMASFVLRREDCTMTELLHMFGKIFQGFKLTDDQDLVDSVELCRDACEQPLYLLAYFLHPHFLLEAKNLPNTEFTSPHFLSDVAIFYYKRLIDEVYGLLRSQFFRWLQVTLISVAPDDFPTYHDYWEFLKAHPEGKYNSIATLALVILSISINSATCERLFREWGHIHTARRNRMNSQTTKNLGVVCAAARGKDRKEIIASRTGFQKKDMTTREQYISRIVDPSERERSRTNATFADVGVATESPVVIDHDGDDNRNDIADVEDVEEGFAGDDDEQLETATASARKVFTTWTDILQQVAEEQCDETVALCVRWTKKEQQEEQQQEDIQQLEEEEREESITMTLFKDHPSLSTMTLTTHRKVSSPVFEDVR</sequence>
<organism evidence="1 2">
    <name type="scientific">Peronosclerospora sorghi</name>
    <dbReference type="NCBI Taxonomy" id="230839"/>
    <lineage>
        <taxon>Eukaryota</taxon>
        <taxon>Sar</taxon>
        <taxon>Stramenopiles</taxon>
        <taxon>Oomycota</taxon>
        <taxon>Peronosporomycetes</taxon>
        <taxon>Peronosporales</taxon>
        <taxon>Peronosporaceae</taxon>
        <taxon>Peronosclerospora</taxon>
    </lineage>
</organism>
<gene>
    <name evidence="1" type="ORF">PsorP6_005878</name>
</gene>
<dbReference type="EMBL" id="CM047583">
    <property type="protein sequence ID" value="KAI9913838.1"/>
    <property type="molecule type" value="Genomic_DNA"/>
</dbReference>
<evidence type="ECO:0000313" key="2">
    <source>
        <dbReference type="Proteomes" id="UP001163321"/>
    </source>
</evidence>
<proteinExistence type="predicted"/>